<dbReference type="EMBL" id="AMCZ02000001">
    <property type="protein sequence ID" value="EWC43376.1"/>
    <property type="molecule type" value="Genomic_DNA"/>
</dbReference>
<name>A0A061JUI1_STUST</name>
<accession>A0A061JUI1</accession>
<dbReference type="OrthoDB" id="6898276at2"/>
<proteinExistence type="predicted"/>
<dbReference type="HOGENOM" id="CLU_2013332_0_0_6"/>
<gene>
    <name evidence="1" type="ORF">B597_001855</name>
</gene>
<reference evidence="1 2" key="1">
    <citation type="journal article" date="2013" name="Genome Announc.">
        <title>Draft Genome of the Nitrogen-Fixing Bacterium Pseudomonas stutzeri Strain KOS6 Isolated from Industrial Hydrocarbon Sludge.</title>
        <authorList>
            <person name="Grigoryeva T.V."/>
            <person name="Laikov A.V."/>
            <person name="Naumova R.P."/>
            <person name="Manolov A.I."/>
            <person name="Larin A.K."/>
            <person name="Karpova I.Y."/>
            <person name="Semashko T.A."/>
            <person name="Alexeev D.G."/>
            <person name="Kostryukova E.S."/>
            <person name="Muller R."/>
            <person name="Govorun V.M."/>
        </authorList>
    </citation>
    <scope>NUCLEOTIDE SEQUENCE [LARGE SCALE GENOMIC DNA]</scope>
    <source>
        <strain evidence="1 2">KOS6</strain>
    </source>
</reference>
<comment type="caution">
    <text evidence="1">The sequence shown here is derived from an EMBL/GenBank/DDBJ whole genome shotgun (WGS) entry which is preliminary data.</text>
</comment>
<evidence type="ECO:0000313" key="2">
    <source>
        <dbReference type="Proteomes" id="UP000026923"/>
    </source>
</evidence>
<dbReference type="Proteomes" id="UP000026923">
    <property type="component" value="Unassembled WGS sequence"/>
</dbReference>
<protein>
    <submittedName>
        <fullName evidence="1">Uncharacterized protein</fullName>
    </submittedName>
</protein>
<evidence type="ECO:0000313" key="1">
    <source>
        <dbReference type="EMBL" id="EWC43376.1"/>
    </source>
</evidence>
<organism evidence="1 2">
    <name type="scientific">Stutzerimonas stutzeri KOS6</name>
    <dbReference type="NCBI Taxonomy" id="1218352"/>
    <lineage>
        <taxon>Bacteria</taxon>
        <taxon>Pseudomonadati</taxon>
        <taxon>Pseudomonadota</taxon>
        <taxon>Gammaproteobacteria</taxon>
        <taxon>Pseudomonadales</taxon>
        <taxon>Pseudomonadaceae</taxon>
        <taxon>Stutzerimonas</taxon>
    </lineage>
</organism>
<dbReference type="AlphaFoldDB" id="A0A061JUI1"/>
<dbReference type="RefSeq" id="WP_003296813.1">
    <property type="nucleotide sequence ID" value="NZ_KK020676.1"/>
</dbReference>
<sequence>MLSFPAWLTADFTMIRDTPVNLRHILDCAAKHRDLCWLLRGDPHHLHPQLSAVLSFDRSSNDIPVELRPIKTPDIDSVGAYLLVTEINRRSGIDARSEERHEQWYEELLSQLPKVNVPYGGRA</sequence>